<dbReference type="InterPro" id="IPR051786">
    <property type="entry name" value="ASN_synthetase/amidase"/>
</dbReference>
<dbReference type="InterPro" id="IPR014729">
    <property type="entry name" value="Rossmann-like_a/b/a_fold"/>
</dbReference>
<dbReference type="PROSITE" id="PS51278">
    <property type="entry name" value="GATASE_TYPE_2"/>
    <property type="match status" value="1"/>
</dbReference>
<dbReference type="Pfam" id="PF00733">
    <property type="entry name" value="Asn_synthase"/>
    <property type="match status" value="1"/>
</dbReference>
<dbReference type="InterPro" id="IPR001962">
    <property type="entry name" value="Asn_synthase"/>
</dbReference>
<dbReference type="Gene3D" id="3.40.50.620">
    <property type="entry name" value="HUPs"/>
    <property type="match status" value="2"/>
</dbReference>
<dbReference type="GO" id="GO:0005829">
    <property type="term" value="C:cytosol"/>
    <property type="evidence" value="ECO:0007669"/>
    <property type="project" value="TreeGrafter"/>
</dbReference>
<dbReference type="GO" id="GO:0006529">
    <property type="term" value="P:asparagine biosynthetic process"/>
    <property type="evidence" value="ECO:0007669"/>
    <property type="project" value="InterPro"/>
</dbReference>
<dbReference type="GeneID" id="18163552"/>
<sequence length="841" mass="93002">MCGFVASCVCSVAEDNSDIHGHVIGKTQRHLEAKKKANGFENGVSGVANGANAHANGVNGHSNGINGTTGTNGTNNHIPISNGHKLNGHFDGFFDGYFRGHIKGYLNGQTGQTGQLTDDTLGDEWTDVVKPTTNGDALQTLKAINGAKEAAGTAAREALAKQIQAGVDAIKHRGPDGSGVWISPDARVGLGHCRLSINDLSPSGAQPLHSDDGHIHAVVNGEIYDFDRLRQVCIDEHGYRFTGSSDSELVIALYKIHGAPAFLEHLRGEYAFVLYDELAKKVIAGRDRFGIKPLVWTVLGNRVVFSAEAKAFLPLGWKPEWNVRGITDSGWMMDDRTVFKGVRKLMPGHWMEVTEEKGVEIHKYWDAEYPDKTKPDPRSIEEMVAGVRERLVESIRLRLRADVPVGIYLSGGIDSSAVAGIVTDLARKQHVKIGSEQATRVACFSVRFPRESGYDESDIADRTAEFLGVKIHKIDVDEQRMADDFSDAAYHCEHHHFDLNTVAKFALSTLPREHGIKVVLTGEGSDEHFSGYPYFPAEFLRARDGGMPDSILSQNSALREELQQSASAEMNAVWRSQGAAEYEGASDSPLLADAVGNTMPESLLAWHPANSLFQGWVQDQYQGRWDMRDTVMAGHSDEVRAKMRDRWHPAHTAMYMWNKSTLINVILSCLGDRTEMAHSIEARTPFLDHHLAEYVNSLPPSTKLNYMPPTDAAGEDKVDNFWWKSAGKALRQISEKWILREAARPYITDELYNRRKLPFLAPARWPADGPLHNMFKKLLTREAVENLGFVDYDVVEQALGNAFGENAQSTAFRILAYTGGWVTLSQRFGVKKATVTENGWL</sequence>
<evidence type="ECO:0000259" key="5">
    <source>
        <dbReference type="PROSITE" id="PS51278"/>
    </source>
</evidence>
<feature type="domain" description="Glutamine amidotransferase type-2" evidence="5">
    <location>
        <begin position="142"/>
        <end position="356"/>
    </location>
</feature>
<dbReference type="InterPro" id="IPR029055">
    <property type="entry name" value="Ntn_hydrolases_N"/>
</dbReference>
<dbReference type="CDD" id="cd00712">
    <property type="entry name" value="AsnB"/>
    <property type="match status" value="1"/>
</dbReference>
<dbReference type="InterPro" id="IPR017932">
    <property type="entry name" value="GATase_2_dom"/>
</dbReference>
<dbReference type="STRING" id="983644.G3J5K7"/>
<dbReference type="PANTHER" id="PTHR43284:SF1">
    <property type="entry name" value="ASPARAGINE SYNTHETASE"/>
    <property type="match status" value="1"/>
</dbReference>
<dbReference type="InterPro" id="IPR006426">
    <property type="entry name" value="Asn_synth_AEB"/>
</dbReference>
<dbReference type="GO" id="GO:0005524">
    <property type="term" value="F:ATP binding"/>
    <property type="evidence" value="ECO:0007669"/>
    <property type="project" value="UniProtKB-KW"/>
</dbReference>
<proteinExistence type="inferred from homology"/>
<dbReference type="AlphaFoldDB" id="G3J5K7"/>
<dbReference type="HOGENOM" id="CLU_014658_1_0_1"/>
<keyword evidence="2" id="KW-0547">Nucleotide-binding</keyword>
<evidence type="ECO:0000256" key="2">
    <source>
        <dbReference type="ARBA" id="ARBA00022741"/>
    </source>
</evidence>
<dbReference type="CDD" id="cd01991">
    <property type="entry name" value="Asn_synthase_B_C"/>
    <property type="match status" value="1"/>
</dbReference>
<dbReference type="SUPFAM" id="SSF52402">
    <property type="entry name" value="Adenine nucleotide alpha hydrolases-like"/>
    <property type="match status" value="1"/>
</dbReference>
<keyword evidence="3" id="KW-0067">ATP-binding</keyword>
<reference evidence="6 7" key="1">
    <citation type="journal article" date="2011" name="Genome Biol.">
        <title>Genome sequence of the insect pathogenic fungus Cordyceps militaris, a valued traditional Chinese medicine.</title>
        <authorList>
            <person name="Zheng P."/>
            <person name="Xia Y."/>
            <person name="Xiao G."/>
            <person name="Xiong C."/>
            <person name="Hu X."/>
            <person name="Zhang S."/>
            <person name="Zheng H."/>
            <person name="Huang Y."/>
            <person name="Zhou Y."/>
            <person name="Wang S."/>
            <person name="Zhao G.P."/>
            <person name="Liu X."/>
            <person name="St Leger R.J."/>
            <person name="Wang C."/>
        </authorList>
    </citation>
    <scope>NUCLEOTIDE SEQUENCE [LARGE SCALE GENOMIC DNA]</scope>
    <source>
        <strain evidence="6 7">CM01</strain>
    </source>
</reference>
<gene>
    <name evidence="6" type="ORF">CCM_01521</name>
</gene>
<evidence type="ECO:0000313" key="7">
    <source>
        <dbReference type="Proteomes" id="UP000001610"/>
    </source>
</evidence>
<dbReference type="OMA" id="IEHSHQP"/>
<dbReference type="InterPro" id="IPR033738">
    <property type="entry name" value="AsnB_N"/>
</dbReference>
<dbReference type="KEGG" id="cmt:CCM_01521"/>
<dbReference type="GO" id="GO:0004066">
    <property type="term" value="F:asparagine synthase (glutamine-hydrolyzing) activity"/>
    <property type="evidence" value="ECO:0007669"/>
    <property type="project" value="InterPro"/>
</dbReference>
<dbReference type="eggNOG" id="KOG0571">
    <property type="taxonomic scope" value="Eukaryota"/>
</dbReference>
<accession>G3J5K7</accession>
<evidence type="ECO:0000256" key="4">
    <source>
        <dbReference type="ARBA" id="ARBA00022962"/>
    </source>
</evidence>
<dbReference type="Proteomes" id="UP000001610">
    <property type="component" value="Unassembled WGS sequence"/>
</dbReference>
<evidence type="ECO:0000313" key="6">
    <source>
        <dbReference type="EMBL" id="EGX96863.1"/>
    </source>
</evidence>
<evidence type="ECO:0000256" key="1">
    <source>
        <dbReference type="ARBA" id="ARBA00005752"/>
    </source>
</evidence>
<keyword evidence="7" id="KW-1185">Reference proteome</keyword>
<evidence type="ECO:0000256" key="3">
    <source>
        <dbReference type="ARBA" id="ARBA00022840"/>
    </source>
</evidence>
<dbReference type="EMBL" id="JH126399">
    <property type="protein sequence ID" value="EGX96863.1"/>
    <property type="molecule type" value="Genomic_DNA"/>
</dbReference>
<dbReference type="SUPFAM" id="SSF56235">
    <property type="entry name" value="N-terminal nucleophile aminohydrolases (Ntn hydrolases)"/>
    <property type="match status" value="1"/>
</dbReference>
<dbReference type="InParanoid" id="G3J5K7"/>
<dbReference type="PANTHER" id="PTHR43284">
    <property type="entry name" value="ASPARAGINE SYNTHETASE (GLUTAMINE-HYDROLYZING)"/>
    <property type="match status" value="1"/>
</dbReference>
<dbReference type="Gene3D" id="3.60.20.10">
    <property type="entry name" value="Glutamine Phosphoribosylpyrophosphate, subunit 1, domain 1"/>
    <property type="match status" value="1"/>
</dbReference>
<dbReference type="VEuPathDB" id="FungiDB:CCM_01521"/>
<name>G3J5K7_CORMM</name>
<protein>
    <submittedName>
        <fullName evidence="6">Asparagine synthase</fullName>
    </submittedName>
</protein>
<comment type="similarity">
    <text evidence="1">Belongs to the asparagine synthetase family.</text>
</comment>
<dbReference type="RefSeq" id="XP_006666740.1">
    <property type="nucleotide sequence ID" value="XM_006666677.1"/>
</dbReference>
<dbReference type="OrthoDB" id="409189at2759"/>
<organism evidence="6 7">
    <name type="scientific">Cordyceps militaris (strain CM01)</name>
    <name type="common">Caterpillar fungus</name>
    <dbReference type="NCBI Taxonomy" id="983644"/>
    <lineage>
        <taxon>Eukaryota</taxon>
        <taxon>Fungi</taxon>
        <taxon>Dikarya</taxon>
        <taxon>Ascomycota</taxon>
        <taxon>Pezizomycotina</taxon>
        <taxon>Sordariomycetes</taxon>
        <taxon>Hypocreomycetidae</taxon>
        <taxon>Hypocreales</taxon>
        <taxon>Cordycipitaceae</taxon>
        <taxon>Cordyceps</taxon>
    </lineage>
</organism>
<keyword evidence="4" id="KW-0315">Glutamine amidotransferase</keyword>
<dbReference type="NCBIfam" id="TIGR01536">
    <property type="entry name" value="asn_synth_AEB"/>
    <property type="match status" value="1"/>
</dbReference>
<dbReference type="Pfam" id="PF13537">
    <property type="entry name" value="GATase_7"/>
    <property type="match status" value="1"/>
</dbReference>